<keyword evidence="4" id="KW-1185">Reference proteome</keyword>
<organism evidence="3 4">
    <name type="scientific">Actinomycetospora aurantiaca</name>
    <dbReference type="NCBI Taxonomy" id="3129233"/>
    <lineage>
        <taxon>Bacteria</taxon>
        <taxon>Bacillati</taxon>
        <taxon>Actinomycetota</taxon>
        <taxon>Actinomycetes</taxon>
        <taxon>Pseudonocardiales</taxon>
        <taxon>Pseudonocardiaceae</taxon>
        <taxon>Actinomycetospora</taxon>
    </lineage>
</organism>
<gene>
    <name evidence="3" type="ORF">WCD74_28625</name>
</gene>
<sequence length="255" mass="28091">MGTTFDETFDGPGLDTAVWTPAYLPAWSSRAAAAATYALTDDGLHLTIPDDHPVWCPDLHEPPLRVSAVQSGNRSGPVGSTDGQQPFREGLLVREEQPEVRGFVPHLGRIEVECRATLGPRSMFSAWMIGMEDRPERCGEICLVEVFGDAIGEDTAVLATGLHPFRDPALVEEFSADPHRVDVAEFHWYAVDWRADGVDFLVDDHVVRRSVQSPDYPMLLILAVFDFPDRAVPGRPDPTPELVVRRVSGAAPQPR</sequence>
<feature type="region of interest" description="Disordered" evidence="1">
    <location>
        <begin position="68"/>
        <end position="87"/>
    </location>
</feature>
<evidence type="ECO:0000256" key="1">
    <source>
        <dbReference type="SAM" id="MobiDB-lite"/>
    </source>
</evidence>
<dbReference type="GO" id="GO:0016787">
    <property type="term" value="F:hydrolase activity"/>
    <property type="evidence" value="ECO:0007669"/>
    <property type="project" value="UniProtKB-KW"/>
</dbReference>
<accession>A0ABU8MYN0</accession>
<name>A0ABU8MYN0_9PSEU</name>
<dbReference type="Pfam" id="PF00722">
    <property type="entry name" value="Glyco_hydro_16"/>
    <property type="match status" value="1"/>
</dbReference>
<dbReference type="RefSeq" id="WP_337698328.1">
    <property type="nucleotide sequence ID" value="NZ_JBBEGN010000027.1"/>
</dbReference>
<evidence type="ECO:0000259" key="2">
    <source>
        <dbReference type="PROSITE" id="PS51762"/>
    </source>
</evidence>
<protein>
    <submittedName>
        <fullName evidence="3">Glycoside hydrolase family 16 protein</fullName>
    </submittedName>
</protein>
<feature type="domain" description="GH16" evidence="2">
    <location>
        <begin position="41"/>
        <end position="255"/>
    </location>
</feature>
<evidence type="ECO:0000313" key="4">
    <source>
        <dbReference type="Proteomes" id="UP001385809"/>
    </source>
</evidence>
<dbReference type="PROSITE" id="PS51762">
    <property type="entry name" value="GH16_2"/>
    <property type="match status" value="1"/>
</dbReference>
<proteinExistence type="predicted"/>
<dbReference type="Gene3D" id="2.60.120.200">
    <property type="match status" value="1"/>
</dbReference>
<keyword evidence="3" id="KW-0378">Hydrolase</keyword>
<dbReference type="SUPFAM" id="SSF49899">
    <property type="entry name" value="Concanavalin A-like lectins/glucanases"/>
    <property type="match status" value="1"/>
</dbReference>
<dbReference type="InterPro" id="IPR000757">
    <property type="entry name" value="Beta-glucanase-like"/>
</dbReference>
<comment type="caution">
    <text evidence="3">The sequence shown here is derived from an EMBL/GenBank/DDBJ whole genome shotgun (WGS) entry which is preliminary data.</text>
</comment>
<dbReference type="InterPro" id="IPR013320">
    <property type="entry name" value="ConA-like_dom_sf"/>
</dbReference>
<dbReference type="Proteomes" id="UP001385809">
    <property type="component" value="Unassembled WGS sequence"/>
</dbReference>
<reference evidence="3 4" key="1">
    <citation type="submission" date="2024-03" db="EMBL/GenBank/DDBJ databases">
        <title>Actinomycetospora sp. OC33-EN08, a novel actinomycete isolated from wild orchid (Aerides multiflora).</title>
        <authorList>
            <person name="Suriyachadkun C."/>
        </authorList>
    </citation>
    <scope>NUCLEOTIDE SEQUENCE [LARGE SCALE GENOMIC DNA]</scope>
    <source>
        <strain evidence="3 4">OC33-EN08</strain>
    </source>
</reference>
<dbReference type="EMBL" id="JBBEGN010000027">
    <property type="protein sequence ID" value="MEJ2871755.1"/>
    <property type="molecule type" value="Genomic_DNA"/>
</dbReference>
<dbReference type="CDD" id="cd00413">
    <property type="entry name" value="Glyco_hydrolase_16"/>
    <property type="match status" value="1"/>
</dbReference>
<evidence type="ECO:0000313" key="3">
    <source>
        <dbReference type="EMBL" id="MEJ2871755.1"/>
    </source>
</evidence>